<feature type="compositionally biased region" description="Basic and acidic residues" evidence="1">
    <location>
        <begin position="108"/>
        <end position="126"/>
    </location>
</feature>
<dbReference type="GeneID" id="63971320"/>
<reference evidence="2 3" key="1">
    <citation type="submission" date="2011-08" db="EMBL/GenBank/DDBJ databases">
        <authorList>
            <person name="Weinstock G."/>
            <person name="Sodergren E."/>
            <person name="Clifton S."/>
            <person name="Fulton L."/>
            <person name="Fulton B."/>
            <person name="Courtney L."/>
            <person name="Fronick C."/>
            <person name="Harrison M."/>
            <person name="Strong C."/>
            <person name="Farmer C."/>
            <person name="Delahaunty K."/>
            <person name="Markovic C."/>
            <person name="Hall O."/>
            <person name="Minx P."/>
            <person name="Tomlinson C."/>
            <person name="Mitreva M."/>
            <person name="Hou S."/>
            <person name="Chen J."/>
            <person name="Wollam A."/>
            <person name="Pepin K.H."/>
            <person name="Johnson M."/>
            <person name="Bhonagiri V."/>
            <person name="Zhang X."/>
            <person name="Suruliraj S."/>
            <person name="Warren W."/>
            <person name="Chinwalla A."/>
            <person name="Mardis E.R."/>
            <person name="Wilson R.K."/>
        </authorList>
    </citation>
    <scope>NUCLEOTIDE SEQUENCE [LARGE SCALE GENOMIC DNA]</scope>
    <source>
        <strain evidence="2 3">ATCC 29863</strain>
    </source>
</reference>
<name>G9YQ75_FLAPL</name>
<evidence type="ECO:0000313" key="2">
    <source>
        <dbReference type="EMBL" id="EHM51928.1"/>
    </source>
</evidence>
<organism evidence="2 3">
    <name type="scientific">Flavonifractor plautii ATCC 29863</name>
    <dbReference type="NCBI Taxonomy" id="411475"/>
    <lineage>
        <taxon>Bacteria</taxon>
        <taxon>Bacillati</taxon>
        <taxon>Bacillota</taxon>
        <taxon>Clostridia</taxon>
        <taxon>Eubacteriales</taxon>
        <taxon>Oscillospiraceae</taxon>
        <taxon>Flavonifractor</taxon>
    </lineage>
</organism>
<dbReference type="AlphaFoldDB" id="G9YQ75"/>
<evidence type="ECO:0000256" key="1">
    <source>
        <dbReference type="SAM" id="MobiDB-lite"/>
    </source>
</evidence>
<dbReference type="RefSeq" id="WP_007490262.1">
    <property type="nucleotide sequence ID" value="NZ_JH417725.1"/>
</dbReference>
<accession>G9YQ75</accession>
<dbReference type="EMBL" id="AGCK01000126">
    <property type="protein sequence ID" value="EHM51928.1"/>
    <property type="molecule type" value="Genomic_DNA"/>
</dbReference>
<gene>
    <name evidence="2" type="ORF">HMPREF0372_01668</name>
</gene>
<feature type="region of interest" description="Disordered" evidence="1">
    <location>
        <begin position="105"/>
        <end position="126"/>
    </location>
</feature>
<sequence>MGAKSQRKGRSGELELARLLQGYGYDVQPGRAQSYGEVPDLSGLPGVHIECKRNERLNVPEAMAQAVRDAERFQDGAPTVFHRRNRSGWLVTQRLEDWMEISQNLTHKKGELNHERKDYSDHPRPL</sequence>
<proteinExistence type="predicted"/>
<dbReference type="PATRIC" id="fig|411475.3.peg.1437"/>
<comment type="caution">
    <text evidence="2">The sequence shown here is derived from an EMBL/GenBank/DDBJ whole genome shotgun (WGS) entry which is preliminary data.</text>
</comment>
<evidence type="ECO:0000313" key="3">
    <source>
        <dbReference type="Proteomes" id="UP000004459"/>
    </source>
</evidence>
<evidence type="ECO:0008006" key="4">
    <source>
        <dbReference type="Google" id="ProtNLM"/>
    </source>
</evidence>
<protein>
    <recommendedName>
        <fullName evidence="4">Holliday junction resolvase</fullName>
    </recommendedName>
</protein>
<dbReference type="STRING" id="292800.A4U99_16300"/>
<dbReference type="HOGENOM" id="CLU_2056440_0_0_9"/>
<dbReference type="Proteomes" id="UP000004459">
    <property type="component" value="Unassembled WGS sequence"/>
</dbReference>